<evidence type="ECO:0000256" key="10">
    <source>
        <dbReference type="ARBA" id="ARBA00023136"/>
    </source>
</evidence>
<keyword evidence="11" id="KW-0407">Ion channel</keyword>
<name>A0A853CEG8_9ACTN</name>
<evidence type="ECO:0000256" key="3">
    <source>
        <dbReference type="ARBA" id="ARBA00022448"/>
    </source>
</evidence>
<evidence type="ECO:0000256" key="1">
    <source>
        <dbReference type="ARBA" id="ARBA00004141"/>
    </source>
</evidence>
<evidence type="ECO:0000256" key="7">
    <source>
        <dbReference type="ARBA" id="ARBA00022958"/>
    </source>
</evidence>
<evidence type="ECO:0000256" key="8">
    <source>
        <dbReference type="ARBA" id="ARBA00022989"/>
    </source>
</evidence>
<proteinExistence type="inferred from homology"/>
<keyword evidence="16" id="KW-1185">Reference proteome</keyword>
<dbReference type="GO" id="GO:0016020">
    <property type="term" value="C:membrane"/>
    <property type="evidence" value="ECO:0007669"/>
    <property type="project" value="UniProtKB-SubCell"/>
</dbReference>
<evidence type="ECO:0000256" key="14">
    <source>
        <dbReference type="SAM" id="Phobius"/>
    </source>
</evidence>
<dbReference type="PANTHER" id="PTHR31462:SF5">
    <property type="entry name" value="ENDOSOMAL_LYSOSOMAL PROTON CHANNEL TMEM175"/>
    <property type="match status" value="1"/>
</dbReference>
<comment type="similarity">
    <text evidence="2">Belongs to the TMEM175 family.</text>
</comment>
<comment type="subcellular location">
    <subcellularLocation>
        <location evidence="1">Membrane</location>
        <topology evidence="1">Multi-pass membrane protein</topology>
    </subcellularLocation>
</comment>
<evidence type="ECO:0000256" key="13">
    <source>
        <dbReference type="SAM" id="MobiDB-lite"/>
    </source>
</evidence>
<dbReference type="GO" id="GO:0015252">
    <property type="term" value="F:proton channel activity"/>
    <property type="evidence" value="ECO:0007669"/>
    <property type="project" value="InterPro"/>
</dbReference>
<dbReference type="PANTHER" id="PTHR31462">
    <property type="entry name" value="ENDOSOMAL/LYSOSOMAL POTASSIUM CHANNEL TMEM175"/>
    <property type="match status" value="1"/>
</dbReference>
<feature type="region of interest" description="Disordered" evidence="13">
    <location>
        <begin position="209"/>
        <end position="229"/>
    </location>
</feature>
<keyword evidence="9" id="KW-0406">Ion transport</keyword>
<sequence>MTADPGEGGERRRLSPRRLEAFSDGVFAIAITLLVLEISVPEDAGDDLLHAFLAQWPSYLAYVVSFATIGATWLSHSTITEYLDEVDAVFVRLNLLLLLVVSFLPFPTKLLASYIGESGPERVAATIYGLTLLAVGTMLAVVWIYAVNHKLVADDMSEYEARVLTRRLTPGGGGYVVLVVVGLFAPIAAVFGYLVIAFGLMVPVRRPDGGRRPARGRGRRRGDAPAGDA</sequence>
<evidence type="ECO:0000256" key="12">
    <source>
        <dbReference type="ARBA" id="ARBA00034430"/>
    </source>
</evidence>
<keyword evidence="6" id="KW-0631">Potassium channel</keyword>
<evidence type="ECO:0000256" key="11">
    <source>
        <dbReference type="ARBA" id="ARBA00023303"/>
    </source>
</evidence>
<dbReference type="Proteomes" id="UP000541969">
    <property type="component" value="Unassembled WGS sequence"/>
</dbReference>
<protein>
    <submittedName>
        <fullName evidence="15">Putative membrane protein</fullName>
    </submittedName>
</protein>
<evidence type="ECO:0000313" key="16">
    <source>
        <dbReference type="Proteomes" id="UP000541969"/>
    </source>
</evidence>
<keyword evidence="4" id="KW-0633">Potassium transport</keyword>
<evidence type="ECO:0000256" key="9">
    <source>
        <dbReference type="ARBA" id="ARBA00023065"/>
    </source>
</evidence>
<keyword evidence="7" id="KW-0630">Potassium</keyword>
<keyword evidence="3" id="KW-0813">Transport</keyword>
<gene>
    <name evidence="15" type="ORF">GGQ55_000801</name>
</gene>
<organism evidence="15 16">
    <name type="scientific">Petropleomorpha daqingensis</name>
    <dbReference type="NCBI Taxonomy" id="2026353"/>
    <lineage>
        <taxon>Bacteria</taxon>
        <taxon>Bacillati</taxon>
        <taxon>Actinomycetota</taxon>
        <taxon>Actinomycetes</taxon>
        <taxon>Geodermatophilales</taxon>
        <taxon>Geodermatophilaceae</taxon>
        <taxon>Petropleomorpha</taxon>
    </lineage>
</organism>
<evidence type="ECO:0000256" key="4">
    <source>
        <dbReference type="ARBA" id="ARBA00022538"/>
    </source>
</evidence>
<feature type="transmembrane region" description="Helical" evidence="14">
    <location>
        <begin position="126"/>
        <end position="147"/>
    </location>
</feature>
<keyword evidence="10 14" id="KW-0472">Membrane</keyword>
<feature type="transmembrane region" description="Helical" evidence="14">
    <location>
        <begin position="88"/>
        <end position="106"/>
    </location>
</feature>
<dbReference type="Pfam" id="PF06736">
    <property type="entry name" value="TMEM175"/>
    <property type="match status" value="1"/>
</dbReference>
<dbReference type="AlphaFoldDB" id="A0A853CEG8"/>
<comment type="caution">
    <text evidence="15">The sequence shown here is derived from an EMBL/GenBank/DDBJ whole genome shotgun (WGS) entry which is preliminary data.</text>
</comment>
<keyword evidence="5 14" id="KW-0812">Transmembrane</keyword>
<evidence type="ECO:0000313" key="15">
    <source>
        <dbReference type="EMBL" id="NYJ04523.1"/>
    </source>
</evidence>
<evidence type="ECO:0000256" key="5">
    <source>
        <dbReference type="ARBA" id="ARBA00022692"/>
    </source>
</evidence>
<evidence type="ECO:0000256" key="2">
    <source>
        <dbReference type="ARBA" id="ARBA00006920"/>
    </source>
</evidence>
<dbReference type="GO" id="GO:0005267">
    <property type="term" value="F:potassium channel activity"/>
    <property type="evidence" value="ECO:0007669"/>
    <property type="project" value="UniProtKB-KW"/>
</dbReference>
<reference evidence="15 16" key="1">
    <citation type="submission" date="2020-07" db="EMBL/GenBank/DDBJ databases">
        <title>Sequencing the genomes of 1000 actinobacteria strains.</title>
        <authorList>
            <person name="Klenk H.-P."/>
        </authorList>
    </citation>
    <scope>NUCLEOTIDE SEQUENCE [LARGE SCALE GENOMIC DNA]</scope>
    <source>
        <strain evidence="15 16">DSM 104001</strain>
    </source>
</reference>
<comment type="catalytic activity">
    <reaction evidence="12">
        <text>K(+)(in) = K(+)(out)</text>
        <dbReference type="Rhea" id="RHEA:29463"/>
        <dbReference type="ChEBI" id="CHEBI:29103"/>
    </reaction>
</comment>
<accession>A0A853CEG8</accession>
<feature type="transmembrane region" description="Helical" evidence="14">
    <location>
        <begin position="175"/>
        <end position="202"/>
    </location>
</feature>
<dbReference type="RefSeq" id="WP_179715235.1">
    <property type="nucleotide sequence ID" value="NZ_JACBZT010000001.1"/>
</dbReference>
<dbReference type="EMBL" id="JACBZT010000001">
    <property type="protein sequence ID" value="NYJ04523.1"/>
    <property type="molecule type" value="Genomic_DNA"/>
</dbReference>
<dbReference type="InterPro" id="IPR010617">
    <property type="entry name" value="TMEM175-like"/>
</dbReference>
<keyword evidence="8 14" id="KW-1133">Transmembrane helix</keyword>
<feature type="transmembrane region" description="Helical" evidence="14">
    <location>
        <begin position="59"/>
        <end position="76"/>
    </location>
</feature>
<evidence type="ECO:0000256" key="6">
    <source>
        <dbReference type="ARBA" id="ARBA00022826"/>
    </source>
</evidence>
<feature type="transmembrane region" description="Helical" evidence="14">
    <location>
        <begin position="21"/>
        <end position="39"/>
    </location>
</feature>